<keyword evidence="3" id="KW-0804">Transcription</keyword>
<dbReference type="Pfam" id="PF09339">
    <property type="entry name" value="HTH_IclR"/>
    <property type="match status" value="1"/>
</dbReference>
<evidence type="ECO:0000313" key="6">
    <source>
        <dbReference type="EMBL" id="GAA3146891.1"/>
    </source>
</evidence>
<organism evidence="6 7">
    <name type="scientific">Planomonospora alba</name>
    <dbReference type="NCBI Taxonomy" id="161354"/>
    <lineage>
        <taxon>Bacteria</taxon>
        <taxon>Bacillati</taxon>
        <taxon>Actinomycetota</taxon>
        <taxon>Actinomycetes</taxon>
        <taxon>Streptosporangiales</taxon>
        <taxon>Streptosporangiaceae</taxon>
        <taxon>Planomonospora</taxon>
    </lineage>
</organism>
<keyword evidence="2" id="KW-0238">DNA-binding</keyword>
<evidence type="ECO:0000259" key="4">
    <source>
        <dbReference type="PROSITE" id="PS51077"/>
    </source>
</evidence>
<dbReference type="SUPFAM" id="SSF55781">
    <property type="entry name" value="GAF domain-like"/>
    <property type="match status" value="1"/>
</dbReference>
<dbReference type="PANTHER" id="PTHR30136">
    <property type="entry name" value="HELIX-TURN-HELIX TRANSCRIPTIONAL REGULATOR, ICLR FAMILY"/>
    <property type="match status" value="1"/>
</dbReference>
<dbReference type="PROSITE" id="PS51078">
    <property type="entry name" value="ICLR_ED"/>
    <property type="match status" value="1"/>
</dbReference>
<evidence type="ECO:0000313" key="7">
    <source>
        <dbReference type="Proteomes" id="UP001500320"/>
    </source>
</evidence>
<evidence type="ECO:0000256" key="3">
    <source>
        <dbReference type="ARBA" id="ARBA00023163"/>
    </source>
</evidence>
<evidence type="ECO:0000259" key="5">
    <source>
        <dbReference type="PROSITE" id="PS51078"/>
    </source>
</evidence>
<dbReference type="Pfam" id="PF01614">
    <property type="entry name" value="IclR_C"/>
    <property type="match status" value="1"/>
</dbReference>
<reference evidence="7" key="1">
    <citation type="journal article" date="2019" name="Int. J. Syst. Evol. Microbiol.">
        <title>The Global Catalogue of Microorganisms (GCM) 10K type strain sequencing project: providing services to taxonomists for standard genome sequencing and annotation.</title>
        <authorList>
            <consortium name="The Broad Institute Genomics Platform"/>
            <consortium name="The Broad Institute Genome Sequencing Center for Infectious Disease"/>
            <person name="Wu L."/>
            <person name="Ma J."/>
        </authorList>
    </citation>
    <scope>NUCLEOTIDE SEQUENCE [LARGE SCALE GENOMIC DNA]</scope>
    <source>
        <strain evidence="7">JCM 9373</strain>
    </source>
</reference>
<name>A0ABP6NKN1_9ACTN</name>
<protein>
    <submittedName>
        <fullName evidence="6">IclR family transcriptional regulator</fullName>
    </submittedName>
</protein>
<dbReference type="PROSITE" id="PS51077">
    <property type="entry name" value="HTH_ICLR"/>
    <property type="match status" value="1"/>
</dbReference>
<keyword evidence="7" id="KW-1185">Reference proteome</keyword>
<proteinExistence type="predicted"/>
<comment type="caution">
    <text evidence="6">The sequence shown here is derived from an EMBL/GenBank/DDBJ whole genome shotgun (WGS) entry which is preliminary data.</text>
</comment>
<dbReference type="SMART" id="SM00346">
    <property type="entry name" value="HTH_ICLR"/>
    <property type="match status" value="1"/>
</dbReference>
<evidence type="ECO:0000256" key="1">
    <source>
        <dbReference type="ARBA" id="ARBA00023015"/>
    </source>
</evidence>
<gene>
    <name evidence="6" type="ORF">GCM10010466_42380</name>
</gene>
<dbReference type="InterPro" id="IPR005471">
    <property type="entry name" value="Tscrpt_reg_IclR_N"/>
</dbReference>
<evidence type="ECO:0000256" key="2">
    <source>
        <dbReference type="ARBA" id="ARBA00023125"/>
    </source>
</evidence>
<keyword evidence="1" id="KW-0805">Transcription regulation</keyword>
<dbReference type="InterPro" id="IPR014757">
    <property type="entry name" value="Tscrpt_reg_IclR_C"/>
</dbReference>
<dbReference type="Gene3D" id="3.30.450.40">
    <property type="match status" value="1"/>
</dbReference>
<feature type="domain" description="HTH iclR-type" evidence="4">
    <location>
        <begin position="14"/>
        <end position="73"/>
    </location>
</feature>
<accession>A0ABP6NKN1</accession>
<sequence length="266" mass="28522">MKATMETTASAAPASMIDRVVQILETFDAPVGLTLAQVVSRTGLPRSSTHRILEHLVKIRWLRREGNTYQLGLGVLELGTLAVHQHHLRKTALPYLHELQSLTGMVVHLAVLDGPEIVYLDKIGGRFGMSLPSRIGGRQPAHFTAVGKALLADSRDEAVRATLAAAPDARTARSITTEQALKRELGRISERGVAFDREESAQGIGCVAAPIGPPGGPGQAAVSVCGPIGRIHFDQLVGPVRAAASQIWNTVAREQMRRPGRLSYAS</sequence>
<dbReference type="InterPro" id="IPR036388">
    <property type="entry name" value="WH-like_DNA-bd_sf"/>
</dbReference>
<feature type="domain" description="IclR-ED" evidence="5">
    <location>
        <begin position="74"/>
        <end position="261"/>
    </location>
</feature>
<dbReference type="InterPro" id="IPR036390">
    <property type="entry name" value="WH_DNA-bd_sf"/>
</dbReference>
<dbReference type="SUPFAM" id="SSF46785">
    <property type="entry name" value="Winged helix' DNA-binding domain"/>
    <property type="match status" value="1"/>
</dbReference>
<dbReference type="InterPro" id="IPR029016">
    <property type="entry name" value="GAF-like_dom_sf"/>
</dbReference>
<dbReference type="InterPro" id="IPR050707">
    <property type="entry name" value="HTH_MetabolicPath_Reg"/>
</dbReference>
<dbReference type="Gene3D" id="1.10.10.10">
    <property type="entry name" value="Winged helix-like DNA-binding domain superfamily/Winged helix DNA-binding domain"/>
    <property type="match status" value="1"/>
</dbReference>
<dbReference type="Proteomes" id="UP001500320">
    <property type="component" value="Unassembled WGS sequence"/>
</dbReference>
<dbReference type="EMBL" id="BAAAUT010000034">
    <property type="protein sequence ID" value="GAA3146891.1"/>
    <property type="molecule type" value="Genomic_DNA"/>
</dbReference>
<dbReference type="PANTHER" id="PTHR30136:SF24">
    <property type="entry name" value="HTH-TYPE TRANSCRIPTIONAL REPRESSOR ALLR"/>
    <property type="match status" value="1"/>
</dbReference>